<dbReference type="Gene3D" id="3.90.1340.10">
    <property type="entry name" value="Phage tail collar domain"/>
    <property type="match status" value="1"/>
</dbReference>
<reference evidence="2 3" key="1">
    <citation type="submission" date="2019-11" db="EMBL/GenBank/DDBJ databases">
        <authorList>
            <person name="Holert J."/>
        </authorList>
    </citation>
    <scope>NUCLEOTIDE SEQUENCE [LARGE SCALE GENOMIC DNA]</scope>
    <source>
        <strain evidence="2">SB11_3</strain>
    </source>
</reference>
<accession>A0A5S9PJT7</accession>
<dbReference type="SUPFAM" id="SSF88874">
    <property type="entry name" value="Receptor-binding domain of short tail fibre protein gp12"/>
    <property type="match status" value="1"/>
</dbReference>
<protein>
    <recommendedName>
        <fullName evidence="1">Phage tail collar domain-containing protein</fullName>
    </recommendedName>
</protein>
<dbReference type="AlphaFoldDB" id="A0A5S9PJT7"/>
<sequence length="178" mass="18605">MSADPFLGEIQPFGFNFNPRGWALCQGQLLPISQSTALFSLLGTTYGGDGRTTFGLPDLRGRSMVGVGSGPGLDHIAWGQRGGANEIALTVAQLPAHSHIATLHAETKAGDANNPQNKLLAITSTNIYTTPDPASNKTMHPESIVVNNAGSGLPFSIDSPYLGVYIGIALVGVYPSRS</sequence>
<dbReference type="OrthoDB" id="9810174at2"/>
<dbReference type="Proteomes" id="UP000441399">
    <property type="component" value="Unassembled WGS sequence"/>
</dbReference>
<evidence type="ECO:0000259" key="1">
    <source>
        <dbReference type="Pfam" id="PF07484"/>
    </source>
</evidence>
<organism evidence="2 3">
    <name type="scientific">BD1-7 clade bacterium</name>
    <dbReference type="NCBI Taxonomy" id="2029982"/>
    <lineage>
        <taxon>Bacteria</taxon>
        <taxon>Pseudomonadati</taxon>
        <taxon>Pseudomonadota</taxon>
        <taxon>Gammaproteobacteria</taxon>
        <taxon>Cellvibrionales</taxon>
        <taxon>Spongiibacteraceae</taxon>
        <taxon>BD1-7 clade</taxon>
    </lineage>
</organism>
<name>A0A5S9PJT7_9GAMM</name>
<dbReference type="InterPro" id="IPR037053">
    <property type="entry name" value="Phage_tail_collar_dom_sf"/>
</dbReference>
<evidence type="ECO:0000313" key="3">
    <source>
        <dbReference type="Proteomes" id="UP000441399"/>
    </source>
</evidence>
<gene>
    <name evidence="2" type="ORF">OPDIPICF_04594</name>
</gene>
<proteinExistence type="predicted"/>
<feature type="domain" description="Phage tail collar" evidence="1">
    <location>
        <begin position="8"/>
        <end position="63"/>
    </location>
</feature>
<keyword evidence="3" id="KW-1185">Reference proteome</keyword>
<dbReference type="EMBL" id="CACSIO010000011">
    <property type="protein sequence ID" value="CAA0103962.1"/>
    <property type="molecule type" value="Genomic_DNA"/>
</dbReference>
<dbReference type="InterPro" id="IPR011083">
    <property type="entry name" value="Phage_tail_collar_dom"/>
</dbReference>
<evidence type="ECO:0000313" key="2">
    <source>
        <dbReference type="EMBL" id="CAA0103962.1"/>
    </source>
</evidence>
<dbReference type="Pfam" id="PF07484">
    <property type="entry name" value="Collar"/>
    <property type="match status" value="1"/>
</dbReference>